<feature type="compositionally biased region" description="Low complexity" evidence="1">
    <location>
        <begin position="117"/>
        <end position="131"/>
    </location>
</feature>
<protein>
    <recommendedName>
        <fullName evidence="4">Type II secretion system protein GspC N-terminal domain-containing protein</fullName>
    </recommendedName>
</protein>
<feature type="region of interest" description="Disordered" evidence="1">
    <location>
        <begin position="99"/>
        <end position="131"/>
    </location>
</feature>
<keyword evidence="2" id="KW-0812">Transmembrane</keyword>
<gene>
    <name evidence="3" type="ORF">HJG54_04200</name>
</gene>
<evidence type="ECO:0008006" key="4">
    <source>
        <dbReference type="Google" id="ProtNLM"/>
    </source>
</evidence>
<proteinExistence type="predicted"/>
<evidence type="ECO:0000256" key="2">
    <source>
        <dbReference type="SAM" id="Phobius"/>
    </source>
</evidence>
<evidence type="ECO:0000256" key="1">
    <source>
        <dbReference type="SAM" id="MobiDB-lite"/>
    </source>
</evidence>
<reference evidence="3" key="1">
    <citation type="submission" date="2020-05" db="EMBL/GenBank/DDBJ databases">
        <authorList>
            <person name="Zhu T."/>
            <person name="Keshari N."/>
            <person name="Lu X."/>
        </authorList>
    </citation>
    <scope>NUCLEOTIDE SEQUENCE</scope>
    <source>
        <strain evidence="3">NK1-12</strain>
    </source>
</reference>
<dbReference type="AlphaFoldDB" id="A0AA96WCQ0"/>
<feature type="transmembrane region" description="Helical" evidence="2">
    <location>
        <begin position="137"/>
        <end position="157"/>
    </location>
</feature>
<accession>A0AA96WCQ0</accession>
<keyword evidence="2" id="KW-0472">Membrane</keyword>
<organism evidence="3">
    <name type="scientific">Leptolyngbya sp. NK1-12</name>
    <dbReference type="NCBI Taxonomy" id="2547451"/>
    <lineage>
        <taxon>Bacteria</taxon>
        <taxon>Bacillati</taxon>
        <taxon>Cyanobacteriota</taxon>
        <taxon>Cyanophyceae</taxon>
        <taxon>Leptolyngbyales</taxon>
        <taxon>Leptolyngbyaceae</taxon>
        <taxon>Leptolyngbya group</taxon>
        <taxon>Leptolyngbya</taxon>
    </lineage>
</organism>
<name>A0AA96WCQ0_9CYAN</name>
<dbReference type="RefSeq" id="WP_316433534.1">
    <property type="nucleotide sequence ID" value="NZ_CP053586.1"/>
</dbReference>
<dbReference type="EMBL" id="CP053586">
    <property type="protein sequence ID" value="WNZ22145.1"/>
    <property type="molecule type" value="Genomic_DNA"/>
</dbReference>
<sequence>MTQPVSDPQTVPASQDTAAEELAALRFDLSQAVTANDMETNADTLIGMLFADVERMLERGVPLPVEEAADSSAQAVVEPVAEPAAPQIVLPLETILPPKLSPRDLIPQPPELKESEPAPAAEPTAEPTPSKPRWNSFWVAVLCSSLLLSAGILSYLFRDQLTQVWLMVLQQQAEEPTPREAASPTDPKAQEKQDFLQYVGRALDRLAKKEAEVAVSPVPPSPSPSPAASPSVIERVYVPIYPSAQTPASAPGTVPAAPPTATANPAAQRASTPSPAPAARSSPVPNIAAASNHTLIGVLELGDRSAALFDVNGTPQRVNIGEPIGSSGWTLVSISNQEAIVRRNGEVRSIYVGQKF</sequence>
<feature type="region of interest" description="Disordered" evidence="1">
    <location>
        <begin position="246"/>
        <end position="284"/>
    </location>
</feature>
<evidence type="ECO:0000313" key="3">
    <source>
        <dbReference type="EMBL" id="WNZ22145.1"/>
    </source>
</evidence>
<keyword evidence="2" id="KW-1133">Transmembrane helix</keyword>